<dbReference type="GO" id="GO:0004788">
    <property type="term" value="F:thiamine diphosphokinase activity"/>
    <property type="evidence" value="ECO:0007669"/>
    <property type="project" value="UniProtKB-UniRule"/>
</dbReference>
<proteinExistence type="predicted"/>
<keyword evidence="8" id="KW-1185">Reference proteome</keyword>
<sequence>MTSAPVLSSAAPVTLLGGGAVTATDLALALRIAPQLVAADGGAQAALDCGVCPDAVVGDFDSLGEAARAALPADRLHHVAEQESTDFDKCLHAVEAPLLLALGFTGLRLDHTLAALNALVRHGARRVVMLGSDDICFHARGDERLDLPPGLRLSLFPMAAVTGRSEGLEWPIDGLKLAPDGRVGTSNRVTGRVRLRLSGPGMLVLLPRAALAPVLAGWGFAGPGDVRAG</sequence>
<dbReference type="AlphaFoldDB" id="A0A438AJ63"/>
<keyword evidence="2" id="KW-0547">Nucleotide-binding</keyword>
<evidence type="ECO:0000313" key="7">
    <source>
        <dbReference type="EMBL" id="RVV98696.1"/>
    </source>
</evidence>
<accession>A0A438AJ63</accession>
<dbReference type="Gene3D" id="3.40.50.10240">
    <property type="entry name" value="Thiamin pyrophosphokinase, catalytic domain"/>
    <property type="match status" value="1"/>
</dbReference>
<name>A0A438AJ63_9RHOB</name>
<evidence type="ECO:0000313" key="8">
    <source>
        <dbReference type="Proteomes" id="UP000285908"/>
    </source>
</evidence>
<feature type="domain" description="Thiamin pyrophosphokinase catalytic" evidence="6">
    <location>
        <begin position="33"/>
        <end position="122"/>
    </location>
</feature>
<dbReference type="SUPFAM" id="SSF63999">
    <property type="entry name" value="Thiamin pyrophosphokinase, catalytic domain"/>
    <property type="match status" value="1"/>
</dbReference>
<keyword evidence="1 7" id="KW-0808">Transferase</keyword>
<dbReference type="EC" id="2.7.6.2" evidence="5"/>
<evidence type="ECO:0000259" key="6">
    <source>
        <dbReference type="Pfam" id="PF04263"/>
    </source>
</evidence>
<dbReference type="Pfam" id="PF04263">
    <property type="entry name" value="TPK_catalytic"/>
    <property type="match status" value="1"/>
</dbReference>
<dbReference type="InterPro" id="IPR006282">
    <property type="entry name" value="Thi_PPkinase"/>
</dbReference>
<dbReference type="SUPFAM" id="SSF63862">
    <property type="entry name" value="Thiamin pyrophosphokinase, substrate-binding domain"/>
    <property type="match status" value="1"/>
</dbReference>
<dbReference type="EMBL" id="RQXX01000002">
    <property type="protein sequence ID" value="RVV98696.1"/>
    <property type="molecule type" value="Genomic_DNA"/>
</dbReference>
<dbReference type="PANTHER" id="PTHR41299">
    <property type="entry name" value="THIAMINE PYROPHOSPHOKINASE"/>
    <property type="match status" value="1"/>
</dbReference>
<evidence type="ECO:0000256" key="3">
    <source>
        <dbReference type="ARBA" id="ARBA00022777"/>
    </source>
</evidence>
<evidence type="ECO:0000256" key="5">
    <source>
        <dbReference type="NCBIfam" id="TIGR01378"/>
    </source>
</evidence>
<dbReference type="InterPro" id="IPR053149">
    <property type="entry name" value="TPK"/>
</dbReference>
<dbReference type="PANTHER" id="PTHR41299:SF1">
    <property type="entry name" value="THIAMINE PYROPHOSPHOKINASE"/>
    <property type="match status" value="1"/>
</dbReference>
<dbReference type="InterPro" id="IPR036371">
    <property type="entry name" value="TPK_B1-bd_sf"/>
</dbReference>
<comment type="caution">
    <text evidence="7">The sequence shown here is derived from an EMBL/GenBank/DDBJ whole genome shotgun (WGS) entry which is preliminary data.</text>
</comment>
<dbReference type="CDD" id="cd07995">
    <property type="entry name" value="TPK"/>
    <property type="match status" value="1"/>
</dbReference>
<dbReference type="GO" id="GO:0006772">
    <property type="term" value="P:thiamine metabolic process"/>
    <property type="evidence" value="ECO:0007669"/>
    <property type="project" value="UniProtKB-UniRule"/>
</dbReference>
<dbReference type="GO" id="GO:0016301">
    <property type="term" value="F:kinase activity"/>
    <property type="evidence" value="ECO:0007669"/>
    <property type="project" value="UniProtKB-KW"/>
</dbReference>
<evidence type="ECO:0000256" key="4">
    <source>
        <dbReference type="ARBA" id="ARBA00022840"/>
    </source>
</evidence>
<gene>
    <name evidence="7" type="ORF">EKE94_07260</name>
</gene>
<evidence type="ECO:0000256" key="1">
    <source>
        <dbReference type="ARBA" id="ARBA00022679"/>
    </source>
</evidence>
<dbReference type="NCBIfam" id="TIGR01378">
    <property type="entry name" value="thi_PPkinase"/>
    <property type="match status" value="1"/>
</dbReference>
<protein>
    <recommendedName>
        <fullName evidence="5">Thiamine diphosphokinase</fullName>
        <ecNumber evidence="5">2.7.6.2</ecNumber>
    </recommendedName>
</protein>
<dbReference type="GO" id="GO:0009229">
    <property type="term" value="P:thiamine diphosphate biosynthetic process"/>
    <property type="evidence" value="ECO:0007669"/>
    <property type="project" value="InterPro"/>
</dbReference>
<keyword evidence="4" id="KW-0067">ATP-binding</keyword>
<dbReference type="OrthoDB" id="7057856at2"/>
<dbReference type="Proteomes" id="UP000285908">
    <property type="component" value="Unassembled WGS sequence"/>
</dbReference>
<dbReference type="GO" id="GO:0005524">
    <property type="term" value="F:ATP binding"/>
    <property type="evidence" value="ECO:0007669"/>
    <property type="project" value="UniProtKB-KW"/>
</dbReference>
<organism evidence="7 8">
    <name type="scientific">Mesobaculum littorinae</name>
    <dbReference type="NCBI Taxonomy" id="2486419"/>
    <lineage>
        <taxon>Bacteria</taxon>
        <taxon>Pseudomonadati</taxon>
        <taxon>Pseudomonadota</taxon>
        <taxon>Alphaproteobacteria</taxon>
        <taxon>Rhodobacterales</taxon>
        <taxon>Roseobacteraceae</taxon>
        <taxon>Mesobaculum</taxon>
    </lineage>
</organism>
<evidence type="ECO:0000256" key="2">
    <source>
        <dbReference type="ARBA" id="ARBA00022741"/>
    </source>
</evidence>
<keyword evidence="3 7" id="KW-0418">Kinase</keyword>
<reference evidence="7 8" key="1">
    <citation type="submission" date="2018-11" db="EMBL/GenBank/DDBJ databases">
        <title>Mesobaculum littorinae gen. nov., sp. nov., isolated from Littorina scabra that represents a novel genus of the order Rhodobacteraceae.</title>
        <authorList>
            <person name="Li F."/>
        </authorList>
    </citation>
    <scope>NUCLEOTIDE SEQUENCE [LARGE SCALE GENOMIC DNA]</scope>
    <source>
        <strain evidence="7 8">M0103</strain>
    </source>
</reference>
<dbReference type="InterPro" id="IPR036759">
    <property type="entry name" value="TPK_catalytic_sf"/>
</dbReference>
<dbReference type="GO" id="GO:0030975">
    <property type="term" value="F:thiamine binding"/>
    <property type="evidence" value="ECO:0007669"/>
    <property type="project" value="InterPro"/>
</dbReference>
<dbReference type="InterPro" id="IPR007371">
    <property type="entry name" value="TPK_catalytic"/>
</dbReference>